<dbReference type="AlphaFoldDB" id="A0A8G1QUB9"/>
<organism evidence="2 3">
    <name type="scientific">Aspergillus piperis CBS 112811</name>
    <dbReference type="NCBI Taxonomy" id="1448313"/>
    <lineage>
        <taxon>Eukaryota</taxon>
        <taxon>Fungi</taxon>
        <taxon>Dikarya</taxon>
        <taxon>Ascomycota</taxon>
        <taxon>Pezizomycotina</taxon>
        <taxon>Eurotiomycetes</taxon>
        <taxon>Eurotiomycetidae</taxon>
        <taxon>Eurotiales</taxon>
        <taxon>Aspergillaceae</taxon>
        <taxon>Aspergillus</taxon>
        <taxon>Aspergillus subgen. Circumdati</taxon>
    </lineage>
</organism>
<keyword evidence="3" id="KW-1185">Reference proteome</keyword>
<evidence type="ECO:0000256" key="1">
    <source>
        <dbReference type="SAM" id="Phobius"/>
    </source>
</evidence>
<dbReference type="Proteomes" id="UP000249526">
    <property type="component" value="Unassembled WGS sequence"/>
</dbReference>
<keyword evidence="1" id="KW-0812">Transmembrane</keyword>
<reference evidence="2 3" key="1">
    <citation type="submission" date="2018-02" db="EMBL/GenBank/DDBJ databases">
        <title>The genomes of Aspergillus section Nigri reveals drivers in fungal speciation.</title>
        <authorList>
            <consortium name="DOE Joint Genome Institute"/>
            <person name="Vesth T.C."/>
            <person name="Nybo J."/>
            <person name="Theobald S."/>
            <person name="Brandl J."/>
            <person name="Frisvad J.C."/>
            <person name="Nielsen K.F."/>
            <person name="Lyhne E.K."/>
            <person name="Kogle M.E."/>
            <person name="Kuo A."/>
            <person name="Riley R."/>
            <person name="Clum A."/>
            <person name="Nolan M."/>
            <person name="Lipzen A."/>
            <person name="Salamov A."/>
            <person name="Henrissat B."/>
            <person name="Wiebenga A."/>
            <person name="De vries R.P."/>
            <person name="Grigoriev I.V."/>
            <person name="Mortensen U.H."/>
            <person name="Andersen M.R."/>
            <person name="Baker S.E."/>
        </authorList>
    </citation>
    <scope>NUCLEOTIDE SEQUENCE [LARGE SCALE GENOMIC DNA]</scope>
    <source>
        <strain evidence="2 3">CBS 112811</strain>
    </source>
</reference>
<feature type="transmembrane region" description="Helical" evidence="1">
    <location>
        <begin position="34"/>
        <end position="52"/>
    </location>
</feature>
<protein>
    <submittedName>
        <fullName evidence="2">Uncharacterized protein</fullName>
    </submittedName>
</protein>
<gene>
    <name evidence="2" type="ORF">BO85DRAFT_491932</name>
</gene>
<dbReference type="RefSeq" id="XP_025511730.1">
    <property type="nucleotide sequence ID" value="XM_025663748.1"/>
</dbReference>
<evidence type="ECO:0000313" key="2">
    <source>
        <dbReference type="EMBL" id="RAH53808.1"/>
    </source>
</evidence>
<dbReference type="EMBL" id="KZ825075">
    <property type="protein sequence ID" value="RAH53808.1"/>
    <property type="molecule type" value="Genomic_DNA"/>
</dbReference>
<keyword evidence="1" id="KW-0472">Membrane</keyword>
<name>A0A8G1QUB9_9EURO</name>
<keyword evidence="1" id="KW-1133">Transmembrane helix</keyword>
<accession>A0A8G1QUB9</accession>
<dbReference type="GeneID" id="37167150"/>
<sequence length="104" mass="11620">MYNSCAVPKPARDHVYRSDEGLHIRPGPDMTMPTTSFICPLVIVSEAAFIMMNSCSSMIIKRSQARHVVSMIQFSMIPPQVSSTTLLPIFRMSSSTTTRKHDSQ</sequence>
<proteinExistence type="predicted"/>
<evidence type="ECO:0000313" key="3">
    <source>
        <dbReference type="Proteomes" id="UP000249526"/>
    </source>
</evidence>